<dbReference type="OrthoDB" id="6256716at2759"/>
<evidence type="ECO:0000259" key="4">
    <source>
        <dbReference type="Pfam" id="PF10181"/>
    </source>
</evidence>
<keyword evidence="3" id="KW-0472">Membrane</keyword>
<dbReference type="EMBL" id="BMAO01032350">
    <property type="protein sequence ID" value="GFQ81628.1"/>
    <property type="molecule type" value="Genomic_DNA"/>
</dbReference>
<dbReference type="GO" id="GO:0000506">
    <property type="term" value="C:glycosylphosphatidylinositol-N-acetylglucosaminyltransferase (GPI-GnT) complex"/>
    <property type="evidence" value="ECO:0007669"/>
    <property type="project" value="InterPro"/>
</dbReference>
<evidence type="ECO:0000256" key="2">
    <source>
        <dbReference type="ARBA" id="ARBA00009610"/>
    </source>
</evidence>
<dbReference type="GO" id="GO:0016757">
    <property type="term" value="F:glycosyltransferase activity"/>
    <property type="evidence" value="ECO:0007669"/>
    <property type="project" value="UniProtKB-KW"/>
</dbReference>
<feature type="transmembrane region" description="Helical" evidence="3">
    <location>
        <begin position="74"/>
        <end position="91"/>
    </location>
</feature>
<dbReference type="Proteomes" id="UP000887116">
    <property type="component" value="Unassembled WGS sequence"/>
</dbReference>
<evidence type="ECO:0000313" key="5">
    <source>
        <dbReference type="EMBL" id="GFQ81628.1"/>
    </source>
</evidence>
<dbReference type="Pfam" id="PF10181">
    <property type="entry name" value="PIG-H"/>
    <property type="match status" value="1"/>
</dbReference>
<feature type="domain" description="Phosphatidylinositol N-acetylglucosaminyltransferase subunit H conserved" evidence="4">
    <location>
        <begin position="97"/>
        <end position="158"/>
    </location>
</feature>
<gene>
    <name evidence="5" type="primary">PIGH</name>
    <name evidence="5" type="ORF">TNCT_548881</name>
</gene>
<dbReference type="InterPro" id="IPR019328">
    <property type="entry name" value="PIGH-H_dom"/>
</dbReference>
<comment type="similarity">
    <text evidence="2">Belongs to the PIGH family.</text>
</comment>
<comment type="pathway">
    <text evidence="1">Glycolipid biosynthesis; glycosylphosphatidylinositol-anchor biosynthesis.</text>
</comment>
<keyword evidence="5" id="KW-0808">Transferase</keyword>
<keyword evidence="6" id="KW-1185">Reference proteome</keyword>
<keyword evidence="5" id="KW-0328">Glycosyltransferase</keyword>
<dbReference type="PANTHER" id="PTHR15231">
    <property type="entry name" value="PHOSPHATIDYLINOSITOL N-ACETYLGLUCOSAMINYLTRANSFERASE SUBUNIT H"/>
    <property type="match status" value="1"/>
</dbReference>
<dbReference type="GO" id="GO:0006506">
    <property type="term" value="P:GPI anchor biosynthetic process"/>
    <property type="evidence" value="ECO:0007669"/>
    <property type="project" value="InterPro"/>
</dbReference>
<sequence>MCQQTRSKTVEKQTQDIYGNPLKFYTITHDHLTDCKEYIISKEAFSLKRWFLFMAIFSSLAFYCEFYNADANYLGIFLFFLCILLILKLHVKVKQESLLVIASLGLQLTTTFVTGRKESQFILNQNIYDVVINEGIFMHRIIFYLAVLLRDIKDPLKISSIAPLFQHTFPRLDCLEKMYNGIQNSFQNNHS</sequence>
<proteinExistence type="inferred from homology"/>
<protein>
    <submittedName>
        <fullName evidence="5">Phosphatidylinositol N-acetylglucosaminyltransferase subunit H</fullName>
    </submittedName>
</protein>
<evidence type="ECO:0000256" key="3">
    <source>
        <dbReference type="SAM" id="Phobius"/>
    </source>
</evidence>
<evidence type="ECO:0000313" key="6">
    <source>
        <dbReference type="Proteomes" id="UP000887116"/>
    </source>
</evidence>
<dbReference type="InterPro" id="IPR044215">
    <property type="entry name" value="PIG-H"/>
</dbReference>
<feature type="transmembrane region" description="Helical" evidence="3">
    <location>
        <begin position="98"/>
        <end position="115"/>
    </location>
</feature>
<feature type="transmembrane region" description="Helical" evidence="3">
    <location>
        <begin position="127"/>
        <end position="149"/>
    </location>
</feature>
<keyword evidence="3" id="KW-0812">Transmembrane</keyword>
<evidence type="ECO:0000256" key="1">
    <source>
        <dbReference type="ARBA" id="ARBA00004687"/>
    </source>
</evidence>
<feature type="transmembrane region" description="Helical" evidence="3">
    <location>
        <begin position="50"/>
        <end position="68"/>
    </location>
</feature>
<reference evidence="5" key="1">
    <citation type="submission" date="2020-07" db="EMBL/GenBank/DDBJ databases">
        <title>Multicomponent nature underlies the extraordinary mechanical properties of spider dragline silk.</title>
        <authorList>
            <person name="Kono N."/>
            <person name="Nakamura H."/>
            <person name="Mori M."/>
            <person name="Yoshida Y."/>
            <person name="Ohtoshi R."/>
            <person name="Malay A.D."/>
            <person name="Moran D.A.P."/>
            <person name="Tomita M."/>
            <person name="Numata K."/>
            <person name="Arakawa K."/>
        </authorList>
    </citation>
    <scope>NUCLEOTIDE SEQUENCE</scope>
</reference>
<dbReference type="AlphaFoldDB" id="A0A8X6GFX7"/>
<keyword evidence="3" id="KW-1133">Transmembrane helix</keyword>
<accession>A0A8X6GFX7</accession>
<comment type="caution">
    <text evidence="5">The sequence shown here is derived from an EMBL/GenBank/DDBJ whole genome shotgun (WGS) entry which is preliminary data.</text>
</comment>
<dbReference type="PANTHER" id="PTHR15231:SF1">
    <property type="entry name" value="PHOSPHATIDYLINOSITOL N-ACETYLGLUCOSAMINYLTRANSFERASE SUBUNIT H"/>
    <property type="match status" value="1"/>
</dbReference>
<organism evidence="5 6">
    <name type="scientific">Trichonephila clavata</name>
    <name type="common">Joro spider</name>
    <name type="synonym">Nephila clavata</name>
    <dbReference type="NCBI Taxonomy" id="2740835"/>
    <lineage>
        <taxon>Eukaryota</taxon>
        <taxon>Metazoa</taxon>
        <taxon>Ecdysozoa</taxon>
        <taxon>Arthropoda</taxon>
        <taxon>Chelicerata</taxon>
        <taxon>Arachnida</taxon>
        <taxon>Araneae</taxon>
        <taxon>Araneomorphae</taxon>
        <taxon>Entelegynae</taxon>
        <taxon>Araneoidea</taxon>
        <taxon>Nephilidae</taxon>
        <taxon>Trichonephila</taxon>
    </lineage>
</organism>
<name>A0A8X6GFX7_TRICU</name>